<evidence type="ECO:0000256" key="6">
    <source>
        <dbReference type="ARBA" id="ARBA00022989"/>
    </source>
</evidence>
<evidence type="ECO:0000256" key="5">
    <source>
        <dbReference type="ARBA" id="ARBA00022692"/>
    </source>
</evidence>
<dbReference type="Gene3D" id="1.20.1070.10">
    <property type="entry name" value="Rhodopsin 7-helix transmembrane proteins"/>
    <property type="match status" value="1"/>
</dbReference>
<evidence type="ECO:0000313" key="16">
    <source>
        <dbReference type="Proteomes" id="UP000001811"/>
    </source>
</evidence>
<keyword evidence="11 13" id="KW-0807">Transducer</keyword>
<feature type="transmembrane region" description="Helical" evidence="14">
    <location>
        <begin position="227"/>
        <end position="248"/>
    </location>
</feature>
<organism evidence="15 16">
    <name type="scientific">Oryctolagus cuniculus</name>
    <name type="common">Rabbit</name>
    <dbReference type="NCBI Taxonomy" id="9986"/>
    <lineage>
        <taxon>Eukaryota</taxon>
        <taxon>Metazoa</taxon>
        <taxon>Chordata</taxon>
        <taxon>Craniata</taxon>
        <taxon>Vertebrata</taxon>
        <taxon>Euteleostomi</taxon>
        <taxon>Mammalia</taxon>
        <taxon>Eutheria</taxon>
        <taxon>Euarchontoglires</taxon>
        <taxon>Glires</taxon>
        <taxon>Lagomorpha</taxon>
        <taxon>Leporidae</taxon>
        <taxon>Oryctolagus</taxon>
    </lineage>
</organism>
<keyword evidence="3 13" id="KW-0919">Taste</keyword>
<reference evidence="15 16" key="1">
    <citation type="journal article" date="2011" name="Nature">
        <title>A high-resolution map of human evolutionary constraint using 29 mammals.</title>
        <authorList>
            <person name="Lindblad-Toh K."/>
            <person name="Garber M."/>
            <person name="Zuk O."/>
            <person name="Lin M.F."/>
            <person name="Parker B.J."/>
            <person name="Washietl S."/>
            <person name="Kheradpour P."/>
            <person name="Ernst J."/>
            <person name="Jordan G."/>
            <person name="Mauceli E."/>
            <person name="Ward L.D."/>
            <person name="Lowe C.B."/>
            <person name="Holloway A.K."/>
            <person name="Clamp M."/>
            <person name="Gnerre S."/>
            <person name="Alfoldi J."/>
            <person name="Beal K."/>
            <person name="Chang J."/>
            <person name="Clawson H."/>
            <person name="Cuff J."/>
            <person name="Di Palma F."/>
            <person name="Fitzgerald S."/>
            <person name="Flicek P."/>
            <person name="Guttman M."/>
            <person name="Hubisz M.J."/>
            <person name="Jaffe D.B."/>
            <person name="Jungreis I."/>
            <person name="Kent W.J."/>
            <person name="Kostka D."/>
            <person name="Lara M."/>
            <person name="Martins A.L."/>
            <person name="Massingham T."/>
            <person name="Moltke I."/>
            <person name="Raney B.J."/>
            <person name="Rasmussen M.D."/>
            <person name="Robinson J."/>
            <person name="Stark A."/>
            <person name="Vilella A.J."/>
            <person name="Wen J."/>
            <person name="Xie X."/>
            <person name="Zody M.C."/>
            <person name="Baldwin J."/>
            <person name="Bloom T."/>
            <person name="Chin C.W."/>
            <person name="Heiman D."/>
            <person name="Nicol R."/>
            <person name="Nusbaum C."/>
            <person name="Young S."/>
            <person name="Wilkinson J."/>
            <person name="Worley K.C."/>
            <person name="Kovar C.L."/>
            <person name="Muzny D.M."/>
            <person name="Gibbs R.A."/>
            <person name="Cree A."/>
            <person name="Dihn H.H."/>
            <person name="Fowler G."/>
            <person name="Jhangiani S."/>
            <person name="Joshi V."/>
            <person name="Lee S."/>
            <person name="Lewis L.R."/>
            <person name="Nazareth L.V."/>
            <person name="Okwuonu G."/>
            <person name="Santibanez J."/>
            <person name="Warren W.C."/>
            <person name="Mardis E.R."/>
            <person name="Weinstock G.M."/>
            <person name="Wilson R.K."/>
            <person name="Delehaunty K."/>
            <person name="Dooling D."/>
            <person name="Fronik C."/>
            <person name="Fulton L."/>
            <person name="Fulton B."/>
            <person name="Graves T."/>
            <person name="Minx P."/>
            <person name="Sodergren E."/>
            <person name="Birney E."/>
            <person name="Margulies E.H."/>
            <person name="Herrero J."/>
            <person name="Green E.D."/>
            <person name="Haussler D."/>
            <person name="Siepel A."/>
            <person name="Goldman N."/>
            <person name="Pollard K.S."/>
            <person name="Pedersen J.S."/>
            <person name="Lander E.S."/>
            <person name="Kellis M."/>
        </authorList>
    </citation>
    <scope>NUCLEOTIDE SEQUENCE [LARGE SCALE GENOMIC DNA]</scope>
    <source>
        <strain evidence="16">Thorbecke</strain>
    </source>
</reference>
<evidence type="ECO:0000256" key="10">
    <source>
        <dbReference type="ARBA" id="ARBA00023180"/>
    </source>
</evidence>
<evidence type="ECO:0000313" key="15">
    <source>
        <dbReference type="Ensembl" id="ENSOCUP00000041904.1"/>
    </source>
</evidence>
<feature type="transmembrane region" description="Helical" evidence="14">
    <location>
        <begin position="173"/>
        <end position="196"/>
    </location>
</feature>
<evidence type="ECO:0000256" key="8">
    <source>
        <dbReference type="ARBA" id="ARBA00023136"/>
    </source>
</evidence>
<feature type="transmembrane region" description="Helical" evidence="14">
    <location>
        <begin position="42"/>
        <end position="62"/>
    </location>
</feature>
<evidence type="ECO:0000256" key="1">
    <source>
        <dbReference type="ARBA" id="ARBA00004141"/>
    </source>
</evidence>
<dbReference type="InterPro" id="IPR007960">
    <property type="entry name" value="TAS2R"/>
</dbReference>
<dbReference type="Pfam" id="PF05296">
    <property type="entry name" value="TAS2R"/>
    <property type="match status" value="1"/>
</dbReference>
<dbReference type="InParanoid" id="A0A5F9D6U5"/>
<accession>A0A5F9D6U5</accession>
<feature type="transmembrane region" description="Helical" evidence="14">
    <location>
        <begin position="254"/>
        <end position="277"/>
    </location>
</feature>
<reference evidence="15" key="3">
    <citation type="submission" date="2025-09" db="UniProtKB">
        <authorList>
            <consortium name="Ensembl"/>
        </authorList>
    </citation>
    <scope>IDENTIFICATION</scope>
    <source>
        <strain evidence="15">Thorbecke</strain>
    </source>
</reference>
<dbReference type="GO" id="GO:0004930">
    <property type="term" value="F:G protein-coupled receptor activity"/>
    <property type="evidence" value="ECO:0007669"/>
    <property type="project" value="UniProtKB-KW"/>
</dbReference>
<evidence type="ECO:0000256" key="14">
    <source>
        <dbReference type="SAM" id="Phobius"/>
    </source>
</evidence>
<keyword evidence="8 13" id="KW-0472">Membrane</keyword>
<dbReference type="GO" id="GO:0033038">
    <property type="term" value="F:bitter taste receptor activity"/>
    <property type="evidence" value="ECO:0007669"/>
    <property type="project" value="InterPro"/>
</dbReference>
<proteinExistence type="inferred from homology"/>
<keyword evidence="4 13" id="KW-0716">Sensory transduction</keyword>
<dbReference type="GO" id="GO:0016020">
    <property type="term" value="C:membrane"/>
    <property type="evidence" value="ECO:0007669"/>
    <property type="project" value="UniProtKB-SubCell"/>
</dbReference>
<evidence type="ECO:0000256" key="2">
    <source>
        <dbReference type="ARBA" id="ARBA00007376"/>
    </source>
</evidence>
<keyword evidence="5 13" id="KW-0812">Transmembrane</keyword>
<dbReference type="GeneTree" id="ENSGT01150000286975"/>
<evidence type="ECO:0000256" key="7">
    <source>
        <dbReference type="ARBA" id="ARBA00023040"/>
    </source>
</evidence>
<evidence type="ECO:0000256" key="9">
    <source>
        <dbReference type="ARBA" id="ARBA00023170"/>
    </source>
</evidence>
<dbReference type="PANTHER" id="PTHR11394:SF27">
    <property type="entry name" value="TASTE RECEPTOR TYPE 2 MEMBER 20"/>
    <property type="match status" value="1"/>
</dbReference>
<evidence type="ECO:0000256" key="11">
    <source>
        <dbReference type="ARBA" id="ARBA00023224"/>
    </source>
</evidence>
<evidence type="ECO:0000256" key="3">
    <source>
        <dbReference type="ARBA" id="ARBA00022480"/>
    </source>
</evidence>
<dbReference type="FunFam" id="1.20.1070.10:FF:000042">
    <property type="entry name" value="Taste receptor type 2 member 7"/>
    <property type="match status" value="1"/>
</dbReference>
<evidence type="ECO:0000256" key="4">
    <source>
        <dbReference type="ARBA" id="ARBA00022606"/>
    </source>
</evidence>
<dbReference type="Ensembl" id="ENSOCUT00000047222.1">
    <property type="protein sequence ID" value="ENSOCUP00000041904.1"/>
    <property type="gene ID" value="ENSOCUG00000038461.1"/>
</dbReference>
<name>A0A5F9D6U5_RABIT</name>
<sequence length="307" mass="35599">MRSLLLRFLSIPVMAEFVLGNFANCFIALVNCIDWVKKKKFSFVDGILTALAVSRIVLLWMILMHWDLTTFNAASYSIAYEVGWLVAHYFSIWFATILSIFYVLKVANFSTIIFLHLKKNINGVILVVLLGSLLFFLCYLAMINMSDRPWVSEYEGNTAWKTNLTDIEQVLKLSMVTMANLIPFITSLICLLLLIYSQCKHIRKMQFHGQRSQDPSTKVHVKAIQTVLSFLLLFAFYFLVITVSVWYFKGQHSRLLLLLSHVFASSFPSIHSFVLIWGNRKLNRAFLLMRYLSLKGRENFHFDYDLV</sequence>
<keyword evidence="10" id="KW-0325">Glycoprotein</keyword>
<keyword evidence="7 13" id="KW-0297">G-protein coupled receptor</keyword>
<feature type="transmembrane region" description="Helical" evidence="14">
    <location>
        <begin position="82"/>
        <end position="104"/>
    </location>
</feature>
<keyword evidence="9 13" id="KW-0675">Receptor</keyword>
<dbReference type="Proteomes" id="UP000001811">
    <property type="component" value="Unplaced"/>
</dbReference>
<comment type="subcellular location">
    <subcellularLocation>
        <location evidence="1 13">Membrane</location>
        <topology evidence="1 13">Multi-pass membrane protein</topology>
    </subcellularLocation>
</comment>
<reference evidence="15" key="2">
    <citation type="submission" date="2025-08" db="UniProtKB">
        <authorList>
            <consortium name="Ensembl"/>
        </authorList>
    </citation>
    <scope>IDENTIFICATION</scope>
    <source>
        <strain evidence="15">Thorbecke</strain>
    </source>
</reference>
<dbReference type="PANTHER" id="PTHR11394">
    <property type="entry name" value="TASTE RECEPTOR TYPE 2"/>
    <property type="match status" value="1"/>
</dbReference>
<keyword evidence="6 14" id="KW-1133">Transmembrane helix</keyword>
<evidence type="ECO:0000256" key="12">
    <source>
        <dbReference type="RuleBase" id="RU004423"/>
    </source>
</evidence>
<comment type="similarity">
    <text evidence="2 12">Belongs to the G-protein coupled receptor T2R family.</text>
</comment>
<dbReference type="CDD" id="cd15027">
    <property type="entry name" value="7tm_TAS2R43-like"/>
    <property type="match status" value="1"/>
</dbReference>
<dbReference type="SUPFAM" id="SSF81321">
    <property type="entry name" value="Family A G protein-coupled receptor-like"/>
    <property type="match status" value="1"/>
</dbReference>
<feature type="transmembrane region" description="Helical" evidence="14">
    <location>
        <begin position="6"/>
        <end position="30"/>
    </location>
</feature>
<feature type="transmembrane region" description="Helical" evidence="14">
    <location>
        <begin position="124"/>
        <end position="143"/>
    </location>
</feature>
<dbReference type="AlphaFoldDB" id="A0A5F9D6U5"/>
<evidence type="ECO:0000256" key="13">
    <source>
        <dbReference type="RuleBase" id="RU004424"/>
    </source>
</evidence>
<keyword evidence="16" id="KW-1185">Reference proteome</keyword>
<protein>
    <recommendedName>
        <fullName evidence="13">Taste receptor type 2</fullName>
    </recommendedName>
</protein>